<dbReference type="SUPFAM" id="SSF50969">
    <property type="entry name" value="YVTN repeat-like/Quinoprotein amine dehydrogenase"/>
    <property type="match status" value="1"/>
</dbReference>
<dbReference type="OrthoDB" id="7767370at2"/>
<dbReference type="Proteomes" id="UP000324285">
    <property type="component" value="Chromosome"/>
</dbReference>
<dbReference type="Gene3D" id="2.130.10.10">
    <property type="entry name" value="YVTN repeat-like/Quinoprotein amine dehydrogenase"/>
    <property type="match status" value="1"/>
</dbReference>
<gene>
    <name evidence="1" type="ORF">E4T21_11850</name>
</gene>
<dbReference type="InterPro" id="IPR015943">
    <property type="entry name" value="WD40/YVTN_repeat-like_dom_sf"/>
</dbReference>
<accession>A0A5C1NH51</accession>
<dbReference type="AlphaFoldDB" id="A0A5C1NH51"/>
<dbReference type="RefSeq" id="WP_149285171.1">
    <property type="nucleotide sequence ID" value="NZ_CP038437.2"/>
</dbReference>
<organism evidence="1 2">
    <name type="scientific">Halomonas binhaiensis</name>
    <dbReference type="NCBI Taxonomy" id="2562282"/>
    <lineage>
        <taxon>Bacteria</taxon>
        <taxon>Pseudomonadati</taxon>
        <taxon>Pseudomonadota</taxon>
        <taxon>Gammaproteobacteria</taxon>
        <taxon>Oceanospirillales</taxon>
        <taxon>Halomonadaceae</taxon>
        <taxon>Halomonas</taxon>
    </lineage>
</organism>
<reference evidence="1" key="1">
    <citation type="submission" date="2021-02" db="EMBL/GenBank/DDBJ databases">
        <title>Strain Y2R2, a novel species of the genus Halomonas.</title>
        <authorList>
            <person name="Huang H."/>
        </authorList>
    </citation>
    <scope>NUCLEOTIDE SEQUENCE</scope>
    <source>
        <strain evidence="1">Y2R2</strain>
    </source>
</reference>
<dbReference type="EMBL" id="CP038437">
    <property type="protein sequence ID" value="QEM82161.1"/>
    <property type="molecule type" value="Genomic_DNA"/>
</dbReference>
<keyword evidence="2" id="KW-1185">Reference proteome</keyword>
<protein>
    <submittedName>
        <fullName evidence="1">Glutamine cyclotransferase</fullName>
    </submittedName>
</protein>
<dbReference type="GO" id="GO:0016740">
    <property type="term" value="F:transferase activity"/>
    <property type="evidence" value="ECO:0007669"/>
    <property type="project" value="UniProtKB-KW"/>
</dbReference>
<proteinExistence type="predicted"/>
<evidence type="ECO:0000313" key="1">
    <source>
        <dbReference type="EMBL" id="QEM82161.1"/>
    </source>
</evidence>
<evidence type="ECO:0000313" key="2">
    <source>
        <dbReference type="Proteomes" id="UP000324285"/>
    </source>
</evidence>
<dbReference type="InterPro" id="IPR011044">
    <property type="entry name" value="Quino_amine_DH_bsu"/>
</dbReference>
<dbReference type="KEGG" id="hbh:E4T21_11850"/>
<sequence length="208" mass="22618">MKRSVANIIREYGPFPNVEAIHGVTYDGQRIWFGVGQQLNALDPGNGQPVRSLNVVADAGTAFDGQYLYQISGDHIQKVDPHDGNIIATIPTPSAENSGLAWGEGSLWVGQYRNRKIHQIDPETGEVLRTLESNRCVTGVTWNGTELWHGTWENDESELRHVNPDTGEVLETIEMPSGTGVSGLESDGNGQFFCGGGGSGKLRTVRRS</sequence>
<name>A0A5C1NH51_9GAMM</name>